<evidence type="ECO:0000256" key="4">
    <source>
        <dbReference type="ARBA" id="ARBA00022691"/>
    </source>
</evidence>
<dbReference type="GO" id="GO:0046872">
    <property type="term" value="F:metal ion binding"/>
    <property type="evidence" value="ECO:0007669"/>
    <property type="project" value="UniProtKB-UniRule"/>
</dbReference>
<gene>
    <name evidence="11" type="ordered locus">Sta7437_0741</name>
</gene>
<dbReference type="eggNOG" id="COG0635">
    <property type="taxonomic scope" value="Bacteria"/>
</dbReference>
<keyword evidence="9" id="KW-0004">4Fe-4S</keyword>
<dbReference type="EMBL" id="CP003653">
    <property type="protein sequence ID" value="AFZ34332.1"/>
    <property type="molecule type" value="Genomic_DNA"/>
</dbReference>
<evidence type="ECO:0000313" key="11">
    <source>
        <dbReference type="EMBL" id="AFZ34332.1"/>
    </source>
</evidence>
<dbReference type="SFLD" id="SFLDG01065">
    <property type="entry name" value="anaerobic_coproporphyrinogen-I"/>
    <property type="match status" value="2"/>
</dbReference>
<keyword evidence="8 9" id="KW-0143">Chaperone</keyword>
<dbReference type="KEGG" id="scs:Sta7437_0741"/>
<evidence type="ECO:0000256" key="8">
    <source>
        <dbReference type="ARBA" id="ARBA00023186"/>
    </source>
</evidence>
<dbReference type="Pfam" id="PF04055">
    <property type="entry name" value="Radical_SAM"/>
    <property type="match status" value="1"/>
</dbReference>
<evidence type="ECO:0000313" key="12">
    <source>
        <dbReference type="Proteomes" id="UP000010473"/>
    </source>
</evidence>
<evidence type="ECO:0000256" key="6">
    <source>
        <dbReference type="ARBA" id="ARBA00023004"/>
    </source>
</evidence>
<keyword evidence="4 9" id="KW-0949">S-adenosyl-L-methionine</keyword>
<dbReference type="InterPro" id="IPR004559">
    <property type="entry name" value="HemW-like"/>
</dbReference>
<dbReference type="PANTHER" id="PTHR13932:SF5">
    <property type="entry name" value="RADICAL S-ADENOSYL METHIONINE DOMAIN-CONTAINING PROTEIN 1, MITOCHONDRIAL"/>
    <property type="match status" value="1"/>
</dbReference>
<keyword evidence="9" id="KW-0963">Cytoplasm</keyword>
<keyword evidence="12" id="KW-1185">Reference proteome</keyword>
<dbReference type="PROSITE" id="PS51918">
    <property type="entry name" value="RADICAL_SAM"/>
    <property type="match status" value="1"/>
</dbReference>
<dbReference type="SUPFAM" id="SSF102114">
    <property type="entry name" value="Radical SAM enzymes"/>
    <property type="match status" value="1"/>
</dbReference>
<evidence type="ECO:0000256" key="7">
    <source>
        <dbReference type="ARBA" id="ARBA00023014"/>
    </source>
</evidence>
<dbReference type="Gene3D" id="3.20.20.70">
    <property type="entry name" value="Aldolase class I"/>
    <property type="match status" value="1"/>
</dbReference>
<organism evidence="11 12">
    <name type="scientific">Stanieria cyanosphaera (strain ATCC 29371 / PCC 7437)</name>
    <dbReference type="NCBI Taxonomy" id="111780"/>
    <lineage>
        <taxon>Bacteria</taxon>
        <taxon>Bacillati</taxon>
        <taxon>Cyanobacteriota</taxon>
        <taxon>Cyanophyceae</taxon>
        <taxon>Pleurocapsales</taxon>
        <taxon>Dermocarpellaceae</taxon>
        <taxon>Stanieria</taxon>
    </lineage>
</organism>
<dbReference type="GO" id="GO:0005737">
    <property type="term" value="C:cytoplasm"/>
    <property type="evidence" value="ECO:0007669"/>
    <property type="project" value="UniProtKB-SubCell"/>
</dbReference>
<dbReference type="InterPro" id="IPR058240">
    <property type="entry name" value="rSAM_sf"/>
</dbReference>
<dbReference type="AlphaFoldDB" id="K9XRM4"/>
<dbReference type="SFLD" id="SFLDF00562">
    <property type="entry name" value="HemN-like__clustered_with_heat"/>
    <property type="match status" value="1"/>
</dbReference>
<keyword evidence="3 9" id="KW-0349">Heme</keyword>
<sequence>MTLMTQNLSLNLEDFLCKQQHNSLIDSVPTAVYIHVPFCRRRCYYCDFPISVVGNGNLISTSTMVVDYVEALCQEIITIERSRQPLTTIFFGGGTPSLLPVSLLARILATLEQHFGIAKDAEISMEIDPGTFNREQLQGFLVAGVNRLSLGVQAFQDELLQICGRSHTSQNVFDAIALINQLNITNFSLDLISGLPKQTLTQWHDSLNQAIAISPAHLSCYDLVLESVTAFGKQYQPGLQPLPSDEDTATMYRLAQQMLTDAGYQHYEISNYAKPGFQCRHNRVYWQNQPYYGFGMGAASFFAQKRFTRPRTRREYYAWVKAGAIIDVPKLSASDYLLETLMLGLRLAEGIRLSNITQQFGKQILKPICICLQPYVNQGWVETITDEGKQINADWHNLEQNLELSLRLKDPEGFLFSNTILAALFEKLS</sequence>
<dbReference type="InterPro" id="IPR007197">
    <property type="entry name" value="rSAM"/>
</dbReference>
<comment type="subcellular location">
    <subcellularLocation>
        <location evidence="9">Cytoplasm</location>
    </subcellularLocation>
</comment>
<dbReference type="GO" id="GO:0004109">
    <property type="term" value="F:coproporphyrinogen oxidase activity"/>
    <property type="evidence" value="ECO:0007669"/>
    <property type="project" value="InterPro"/>
</dbReference>
<dbReference type="HOGENOM" id="CLU_027579_2_0_3"/>
<proteinExistence type="inferred from homology"/>
<evidence type="ECO:0000256" key="9">
    <source>
        <dbReference type="RuleBase" id="RU364116"/>
    </source>
</evidence>
<dbReference type="GO" id="GO:0051539">
    <property type="term" value="F:4 iron, 4 sulfur cluster binding"/>
    <property type="evidence" value="ECO:0007669"/>
    <property type="project" value="UniProtKB-UniRule"/>
</dbReference>
<reference evidence="12" key="1">
    <citation type="journal article" date="2013" name="Proc. Natl. Acad. Sci. U.S.A.">
        <title>Improving the coverage of the cyanobacterial phylum using diversity-driven genome sequencing.</title>
        <authorList>
            <person name="Shih P.M."/>
            <person name="Wu D."/>
            <person name="Latifi A."/>
            <person name="Axen S.D."/>
            <person name="Fewer D.P."/>
            <person name="Talla E."/>
            <person name="Calteau A."/>
            <person name="Cai F."/>
            <person name="Tandeau de Marsac N."/>
            <person name="Rippka R."/>
            <person name="Herdman M."/>
            <person name="Sivonen K."/>
            <person name="Coursin T."/>
            <person name="Laurent T."/>
            <person name="Goodwin L."/>
            <person name="Nolan M."/>
            <person name="Davenport K.W."/>
            <person name="Han C.S."/>
            <person name="Rubin E.M."/>
            <person name="Eisen J.A."/>
            <person name="Woyke T."/>
            <person name="Gugger M."/>
            <person name="Kerfeld C.A."/>
        </authorList>
    </citation>
    <scope>NUCLEOTIDE SEQUENCE [LARGE SCALE GENOMIC DNA]</scope>
    <source>
        <strain evidence="12">ATCC 29371 / PCC 7437</strain>
    </source>
</reference>
<dbReference type="InterPro" id="IPR010723">
    <property type="entry name" value="HemN_C"/>
</dbReference>
<dbReference type="SMART" id="SM00729">
    <property type="entry name" value="Elp3"/>
    <property type="match status" value="1"/>
</dbReference>
<protein>
    <recommendedName>
        <fullName evidence="2 9">Heme chaperone HemW</fullName>
    </recommendedName>
</protein>
<dbReference type="Proteomes" id="UP000010473">
    <property type="component" value="Chromosome"/>
</dbReference>
<keyword evidence="6 9" id="KW-0408">Iron</keyword>
<dbReference type="PATRIC" id="fig|111780.3.peg.772"/>
<accession>K9XRM4</accession>
<evidence type="ECO:0000256" key="1">
    <source>
        <dbReference type="ARBA" id="ARBA00006100"/>
    </source>
</evidence>
<dbReference type="NCBIfam" id="TIGR00539">
    <property type="entry name" value="hemN_rel"/>
    <property type="match status" value="1"/>
</dbReference>
<dbReference type="InterPro" id="IPR013785">
    <property type="entry name" value="Aldolase_TIM"/>
</dbReference>
<dbReference type="PANTHER" id="PTHR13932">
    <property type="entry name" value="COPROPORPHYRINIGEN III OXIDASE"/>
    <property type="match status" value="1"/>
</dbReference>
<name>K9XRM4_STAC7</name>
<evidence type="ECO:0000259" key="10">
    <source>
        <dbReference type="PROSITE" id="PS51918"/>
    </source>
</evidence>
<comment type="similarity">
    <text evidence="1">Belongs to the anaerobic coproporphyrinogen-III oxidase family. HemW subfamily.</text>
</comment>
<comment type="function">
    <text evidence="9">Probably acts as a heme chaperone, transferring heme to an unknown acceptor. Binds one molecule of heme per monomer, possibly covalently. Binds 1 [4Fe-4S] cluster. The cluster is coordinated with 3 cysteines and an exchangeable S-adenosyl-L-methionine.</text>
</comment>
<keyword evidence="5 9" id="KW-0479">Metal-binding</keyword>
<dbReference type="SFLD" id="SFLDF00288">
    <property type="entry name" value="HemN-like__clustered_with_nucl"/>
    <property type="match status" value="1"/>
</dbReference>
<dbReference type="Pfam" id="PF06969">
    <property type="entry name" value="HemN_C"/>
    <property type="match status" value="1"/>
</dbReference>
<dbReference type="CDD" id="cd01335">
    <property type="entry name" value="Radical_SAM"/>
    <property type="match status" value="1"/>
</dbReference>
<dbReference type="GO" id="GO:0006779">
    <property type="term" value="P:porphyrin-containing compound biosynthetic process"/>
    <property type="evidence" value="ECO:0007669"/>
    <property type="project" value="InterPro"/>
</dbReference>
<dbReference type="InterPro" id="IPR034505">
    <property type="entry name" value="Coproporphyrinogen-III_oxidase"/>
</dbReference>
<dbReference type="InterPro" id="IPR006638">
    <property type="entry name" value="Elp3/MiaA/NifB-like_rSAM"/>
</dbReference>
<keyword evidence="7 9" id="KW-0411">Iron-sulfur</keyword>
<evidence type="ECO:0000256" key="5">
    <source>
        <dbReference type="ARBA" id="ARBA00022723"/>
    </source>
</evidence>
<feature type="domain" description="Radical SAM core" evidence="10">
    <location>
        <begin position="24"/>
        <end position="265"/>
    </location>
</feature>
<dbReference type="SFLD" id="SFLDS00029">
    <property type="entry name" value="Radical_SAM"/>
    <property type="match status" value="2"/>
</dbReference>
<evidence type="ECO:0000256" key="2">
    <source>
        <dbReference type="ARBA" id="ARBA00017228"/>
    </source>
</evidence>
<dbReference type="STRING" id="111780.Sta7437_0741"/>
<evidence type="ECO:0000256" key="3">
    <source>
        <dbReference type="ARBA" id="ARBA00022617"/>
    </source>
</evidence>
<dbReference type="RefSeq" id="WP_015192005.1">
    <property type="nucleotide sequence ID" value="NC_019748.1"/>
</dbReference>